<keyword evidence="5" id="KW-0134">Cell wall</keyword>
<reference evidence="20 21" key="1">
    <citation type="journal article" date="2004" name="Nature">
        <title>Genome evolution in yeasts.</title>
        <authorList>
            <consortium name="Genolevures"/>
            <person name="Dujon B."/>
            <person name="Sherman D."/>
            <person name="Fischer G."/>
            <person name="Durrens P."/>
            <person name="Casaregola S."/>
            <person name="Lafontaine I."/>
            <person name="de Montigny J."/>
            <person name="Marck C."/>
            <person name="Neuveglise C."/>
            <person name="Talla E."/>
            <person name="Goffard N."/>
            <person name="Frangeul L."/>
            <person name="Aigle M."/>
            <person name="Anthouard V."/>
            <person name="Babour A."/>
            <person name="Barbe V."/>
            <person name="Barnay S."/>
            <person name="Blanchin S."/>
            <person name="Beckerich J.M."/>
            <person name="Beyne E."/>
            <person name="Bleykasten C."/>
            <person name="Boisrame A."/>
            <person name="Boyer J."/>
            <person name="Cattolico L."/>
            <person name="Confanioleri F."/>
            <person name="de Daruvar A."/>
            <person name="Despons L."/>
            <person name="Fabre E."/>
            <person name="Fairhead C."/>
            <person name="Ferry-Dumazet H."/>
            <person name="Groppi A."/>
            <person name="Hantraye F."/>
            <person name="Hennequin C."/>
            <person name="Jauniaux N."/>
            <person name="Joyet P."/>
            <person name="Kachouri R."/>
            <person name="Kerrest A."/>
            <person name="Koszul R."/>
            <person name="Lemaire M."/>
            <person name="Lesur I."/>
            <person name="Ma L."/>
            <person name="Muller H."/>
            <person name="Nicaud J.M."/>
            <person name="Nikolski M."/>
            <person name="Oztas S."/>
            <person name="Ozier-Kalogeropoulos O."/>
            <person name="Pellenz S."/>
            <person name="Potier S."/>
            <person name="Richard G.F."/>
            <person name="Straub M.L."/>
            <person name="Suleau A."/>
            <person name="Swennene D."/>
            <person name="Tekaia F."/>
            <person name="Wesolowski-Louvel M."/>
            <person name="Westhof E."/>
            <person name="Wirth B."/>
            <person name="Zeniou-Meyer M."/>
            <person name="Zivanovic I."/>
            <person name="Bolotin-Fukuhara M."/>
            <person name="Thierry A."/>
            <person name="Bouchier C."/>
            <person name="Caudron B."/>
            <person name="Scarpelli C."/>
            <person name="Gaillardin C."/>
            <person name="Weissenbach J."/>
            <person name="Wincker P."/>
            <person name="Souciet J.L."/>
        </authorList>
    </citation>
    <scope>NUCLEOTIDE SEQUENCE [LARGE SCALE GENOMIC DNA]</scope>
    <source>
        <strain evidence="21">ATCC 36239 / CBS 767 / BCRC 21394 / JCM 1990 / NBRC 0083 / IGC 2968</strain>
    </source>
</reference>
<feature type="compositionally biased region" description="Low complexity" evidence="17">
    <location>
        <begin position="589"/>
        <end position="616"/>
    </location>
</feature>
<dbReference type="Pfam" id="PF13928">
    <property type="entry name" value="Flocculin_t3"/>
    <property type="match status" value="1"/>
</dbReference>
<accession>Q6BVR2</accession>
<feature type="binding site" description="axial binding residue" evidence="16">
    <location>
        <position position="68"/>
    </location>
    <ligand>
        <name>heme</name>
        <dbReference type="ChEBI" id="CHEBI:30413"/>
    </ligand>
    <ligandPart>
        <name>Fe</name>
        <dbReference type="ChEBI" id="CHEBI:18248"/>
    </ligandPart>
</feature>
<dbReference type="InterPro" id="IPR008427">
    <property type="entry name" value="Extracellular_membr_CFEM_dom"/>
</dbReference>
<dbReference type="InterPro" id="IPR051735">
    <property type="entry name" value="CFEM_domain"/>
</dbReference>
<evidence type="ECO:0000256" key="17">
    <source>
        <dbReference type="SAM" id="MobiDB-lite"/>
    </source>
</evidence>
<dbReference type="PANTHER" id="PTHR37928:SF2">
    <property type="entry name" value="GPI ANCHORED CFEM DOMAIN PROTEIN (AFU_ORTHOLOGUE AFUA_6G10580)"/>
    <property type="match status" value="1"/>
</dbReference>
<evidence type="ECO:0000256" key="8">
    <source>
        <dbReference type="ARBA" id="ARBA00022622"/>
    </source>
</evidence>
<dbReference type="InParanoid" id="Q6BVR2"/>
<evidence type="ECO:0000256" key="6">
    <source>
        <dbReference type="ARBA" id="ARBA00022525"/>
    </source>
</evidence>
<feature type="disulfide bond" evidence="16">
    <location>
        <begin position="280"/>
        <end position="320"/>
    </location>
</feature>
<feature type="region of interest" description="Disordered" evidence="17">
    <location>
        <begin position="571"/>
        <end position="616"/>
    </location>
</feature>
<organism evidence="20 21">
    <name type="scientific">Debaryomyces hansenii (strain ATCC 36239 / CBS 767 / BCRC 21394 / JCM 1990 / NBRC 0083 / IGC 2968)</name>
    <name type="common">Yeast</name>
    <name type="synonym">Torulaspora hansenii</name>
    <dbReference type="NCBI Taxonomy" id="284592"/>
    <lineage>
        <taxon>Eukaryota</taxon>
        <taxon>Fungi</taxon>
        <taxon>Dikarya</taxon>
        <taxon>Ascomycota</taxon>
        <taxon>Saccharomycotina</taxon>
        <taxon>Pichiomycetes</taxon>
        <taxon>Debaryomycetaceae</taxon>
        <taxon>Debaryomyces</taxon>
    </lineage>
</organism>
<keyword evidence="4" id="KW-1003">Cell membrane</keyword>
<keyword evidence="13 16" id="KW-1015">Disulfide bond</keyword>
<feature type="compositionally biased region" description="Low complexity" evidence="17">
    <location>
        <begin position="139"/>
        <end position="251"/>
    </location>
</feature>
<feature type="region of interest" description="Disordered" evidence="17">
    <location>
        <begin position="133"/>
        <end position="253"/>
    </location>
</feature>
<dbReference type="VEuPathDB" id="FungiDB:DEHA2C00616g"/>
<dbReference type="KEGG" id="dha:DEHA2C00616g"/>
<dbReference type="GO" id="GO:0005576">
    <property type="term" value="C:extracellular region"/>
    <property type="evidence" value="ECO:0007669"/>
    <property type="project" value="UniProtKB-UniRule"/>
</dbReference>
<feature type="domain" description="CFEM" evidence="19">
    <location>
        <begin position="252"/>
        <end position="363"/>
    </location>
</feature>
<protein>
    <submittedName>
        <fullName evidence="20">DEHA2C00616p</fullName>
    </submittedName>
</protein>
<evidence type="ECO:0000256" key="14">
    <source>
        <dbReference type="ARBA" id="ARBA00023180"/>
    </source>
</evidence>
<gene>
    <name evidence="20" type="ordered locus">DEHA2C00616g</name>
</gene>
<proteinExistence type="inferred from homology"/>
<feature type="compositionally biased region" description="Low complexity" evidence="17">
    <location>
        <begin position="367"/>
        <end position="414"/>
    </location>
</feature>
<evidence type="ECO:0000256" key="10">
    <source>
        <dbReference type="ARBA" id="ARBA00022729"/>
    </source>
</evidence>
<feature type="signal peptide" evidence="18">
    <location>
        <begin position="1"/>
        <end position="21"/>
    </location>
</feature>
<dbReference type="GeneID" id="2900520"/>
<feature type="disulfide bond" evidence="16">
    <location>
        <begin position="284"/>
        <end position="315"/>
    </location>
</feature>
<dbReference type="OrthoDB" id="2496787at2759"/>
<feature type="binding site" description="axial binding residue" evidence="16">
    <location>
        <position position="298"/>
    </location>
    <ligand>
        <name>heme</name>
        <dbReference type="ChEBI" id="CHEBI:30413"/>
    </ligand>
    <ligandPart>
        <name>Fe</name>
        <dbReference type="ChEBI" id="CHEBI:18248"/>
    </ligandPart>
</feature>
<evidence type="ECO:0000256" key="18">
    <source>
        <dbReference type="SAM" id="SignalP"/>
    </source>
</evidence>
<evidence type="ECO:0000256" key="13">
    <source>
        <dbReference type="ARBA" id="ARBA00023157"/>
    </source>
</evidence>
<evidence type="ECO:0000256" key="9">
    <source>
        <dbReference type="ARBA" id="ARBA00022723"/>
    </source>
</evidence>
<feature type="disulfide bond" evidence="16">
    <location>
        <begin position="303"/>
        <end position="336"/>
    </location>
</feature>
<feature type="region of interest" description="Disordered" evidence="17">
    <location>
        <begin position="367"/>
        <end position="429"/>
    </location>
</feature>
<dbReference type="OMA" id="TICDSEC"/>
<dbReference type="InterPro" id="IPR025928">
    <property type="entry name" value="Flocculin_t3_rpt"/>
</dbReference>
<keyword evidence="9 16" id="KW-0479">Metal-binding</keyword>
<feature type="domain" description="CFEM" evidence="19">
    <location>
        <begin position="22"/>
        <end position="133"/>
    </location>
</feature>
<dbReference type="Pfam" id="PF05730">
    <property type="entry name" value="CFEM"/>
    <property type="match status" value="2"/>
</dbReference>
<sequence length="670" mass="68344">MLSVNLLATAVVGFYASSINAADYETYPTVAHTASINGFADKIYDRLPECAKPCVQQDTGNTPCPYWDPGCLCVMSNWGGPVAECIAENCQGDNVVTATSLATSICSSAGVPSPFWFIPASASADLSEAAEATITDDVTSSSAAETTEPASSAPATSEPVSFEPASSEPVSFEPASSEPVSFEPASSEPVSFEPASSEPVSFEPASSEPASFEPASSEPTTLAPATTDPATSEPASSAPATTDPTTSDTAENPYATFPTVARTASINGFADKLYDQLPECAKPCVEEDTGITPCPYWDPGCLCVMSNWGGEVAECIAENCEGSGVSTATSLATSVCSSAGVPSPYWYIPASASADLSQAAAAASTVTGTANSSSATETTDPASSGSATTDSASSGPATTDSASGIPSSVSSVAATNPDGRHTNATSTITNQSVTTATTCSSCTNNRTTFNSTKSNGPVVTKTGEIFTSSDSNADYTSTSVIGSDATNVELSTTVVTITSCESNKCSNILKTTGLTVVTEEHTSYTTYCPLPTESESIVTTIVSCDRNTSKSIPTTTAKAITSEYDTQSKLSKHANSHVTETDINPAATSGTNELLSSSSSTAIANESSDSGSPDSQLVSSISVSSEYSLSSISNAFETATFSPSVFEGSSPVNKQWSLSSLIALFAIALF</sequence>
<keyword evidence="14" id="KW-0325">Glycoprotein</keyword>
<keyword evidence="7 16" id="KW-0349">Heme</keyword>
<evidence type="ECO:0000313" key="21">
    <source>
        <dbReference type="Proteomes" id="UP000000599"/>
    </source>
</evidence>
<feature type="disulfide bond" evidence="16">
    <location>
        <begin position="50"/>
        <end position="90"/>
    </location>
</feature>
<dbReference type="PROSITE" id="PS52012">
    <property type="entry name" value="CFEM"/>
    <property type="match status" value="2"/>
</dbReference>
<feature type="chain" id="PRO_5004271548" evidence="18">
    <location>
        <begin position="22"/>
        <end position="670"/>
    </location>
</feature>
<evidence type="ECO:0000313" key="20">
    <source>
        <dbReference type="EMBL" id="CAG85731.2"/>
    </source>
</evidence>
<evidence type="ECO:0000256" key="15">
    <source>
        <dbReference type="ARBA" id="ARBA00023288"/>
    </source>
</evidence>
<evidence type="ECO:0000256" key="2">
    <source>
        <dbReference type="ARBA" id="ARBA00004609"/>
    </source>
</evidence>
<evidence type="ECO:0000256" key="16">
    <source>
        <dbReference type="PROSITE-ProRule" id="PRU01356"/>
    </source>
</evidence>
<dbReference type="GO" id="GO:0009277">
    <property type="term" value="C:fungal-type cell wall"/>
    <property type="evidence" value="ECO:0007669"/>
    <property type="project" value="UniProtKB-ARBA"/>
</dbReference>
<evidence type="ECO:0000256" key="4">
    <source>
        <dbReference type="ARBA" id="ARBA00022475"/>
    </source>
</evidence>
<dbReference type="HOGENOM" id="CLU_409940_0_0_1"/>
<feature type="disulfide bond" evidence="16">
    <location>
        <begin position="294"/>
        <end position="301"/>
    </location>
</feature>
<keyword evidence="8" id="KW-0336">GPI-anchor</keyword>
<dbReference type="AlphaFoldDB" id="Q6BVR2"/>
<dbReference type="PANTHER" id="PTHR37928">
    <property type="entry name" value="CFEM DOMAIN PROTEIN (AFU_ORTHOLOGUE AFUA_6G14090)"/>
    <property type="match status" value="1"/>
</dbReference>
<keyword evidence="15" id="KW-0449">Lipoprotein</keyword>
<evidence type="ECO:0000256" key="12">
    <source>
        <dbReference type="ARBA" id="ARBA00023136"/>
    </source>
</evidence>
<keyword evidence="21" id="KW-1185">Reference proteome</keyword>
<dbReference type="EMBL" id="CR382135">
    <property type="protein sequence ID" value="CAG85731.2"/>
    <property type="molecule type" value="Genomic_DNA"/>
</dbReference>
<evidence type="ECO:0000256" key="5">
    <source>
        <dbReference type="ARBA" id="ARBA00022512"/>
    </source>
</evidence>
<keyword evidence="12" id="KW-0472">Membrane</keyword>
<feature type="disulfide bond" evidence="16">
    <location>
        <begin position="64"/>
        <end position="71"/>
    </location>
</feature>
<feature type="compositionally biased region" description="Polar residues" evidence="17">
    <location>
        <begin position="576"/>
        <end position="588"/>
    </location>
</feature>
<dbReference type="eggNOG" id="ENOG502SD7M">
    <property type="taxonomic scope" value="Eukaryota"/>
</dbReference>
<feature type="disulfide bond" evidence="16">
    <location>
        <begin position="54"/>
        <end position="85"/>
    </location>
</feature>
<dbReference type="GO" id="GO:0046872">
    <property type="term" value="F:metal ion binding"/>
    <property type="evidence" value="ECO:0007669"/>
    <property type="project" value="UniProtKB-UniRule"/>
</dbReference>
<dbReference type="RefSeq" id="XP_457707.2">
    <property type="nucleotide sequence ID" value="XM_457707.1"/>
</dbReference>
<dbReference type="SMART" id="SM00747">
    <property type="entry name" value="CFEM"/>
    <property type="match status" value="2"/>
</dbReference>
<name>Q6BVR2_DEBHA</name>
<evidence type="ECO:0000259" key="19">
    <source>
        <dbReference type="PROSITE" id="PS52012"/>
    </source>
</evidence>
<keyword evidence="10 18" id="KW-0732">Signal</keyword>
<comment type="subcellular location">
    <subcellularLocation>
        <location evidence="2">Cell membrane</location>
        <topology evidence="2">Lipid-anchor</topology>
        <topology evidence="2">GPI-anchor</topology>
    </subcellularLocation>
    <subcellularLocation>
        <location evidence="1">Secreted</location>
        <location evidence="1">Cell wall</location>
    </subcellularLocation>
</comment>
<feature type="disulfide bond" evidence="16">
    <location>
        <begin position="73"/>
        <end position="106"/>
    </location>
</feature>
<evidence type="ECO:0000256" key="3">
    <source>
        <dbReference type="ARBA" id="ARBA00010031"/>
    </source>
</evidence>
<evidence type="ECO:0000256" key="1">
    <source>
        <dbReference type="ARBA" id="ARBA00004191"/>
    </source>
</evidence>
<comment type="similarity">
    <text evidence="3">Belongs to the RBT5 family.</text>
</comment>
<keyword evidence="11 16" id="KW-0408">Iron</keyword>
<keyword evidence="6" id="KW-0964">Secreted</keyword>
<dbReference type="Proteomes" id="UP000000599">
    <property type="component" value="Chromosome C"/>
</dbReference>
<dbReference type="GO" id="GO:0098552">
    <property type="term" value="C:side of membrane"/>
    <property type="evidence" value="ECO:0007669"/>
    <property type="project" value="UniProtKB-KW"/>
</dbReference>
<evidence type="ECO:0000256" key="11">
    <source>
        <dbReference type="ARBA" id="ARBA00023004"/>
    </source>
</evidence>
<dbReference type="GO" id="GO:0005886">
    <property type="term" value="C:plasma membrane"/>
    <property type="evidence" value="ECO:0007669"/>
    <property type="project" value="UniProtKB-SubCell"/>
</dbReference>
<evidence type="ECO:0000256" key="7">
    <source>
        <dbReference type="ARBA" id="ARBA00022617"/>
    </source>
</evidence>